<evidence type="ECO:0000313" key="1">
    <source>
        <dbReference type="EMBL" id="AVJ48927.1"/>
    </source>
</evidence>
<reference evidence="2" key="1">
    <citation type="submission" date="2018-02" db="EMBL/GenBank/DDBJ databases">
        <title>Complete genome of Klebsiella pneumoniae Podoviridae bacteriophage KP8.</title>
        <authorList>
            <person name="Bokovaya O."/>
            <person name="Tikunov A."/>
            <person name="Morozova V."/>
        </authorList>
    </citation>
    <scope>NUCLEOTIDE SEQUENCE [LARGE SCALE GENOMIC DNA]</scope>
</reference>
<dbReference type="KEGG" id="vg:55607647"/>
<dbReference type="GeneID" id="55607647"/>
<sequence>MKQIAIIHDIGYADIDKMMKSIDYVSNYSNTFDGDFLLHIHKDSALLPIIEDSGLPYKAVDEFIEEPDVMIAFSTWDEGTFAKSSLMKQWMARKPVYAFQLARP</sequence>
<evidence type="ECO:0000313" key="2">
    <source>
        <dbReference type="Proteomes" id="UP000241488"/>
    </source>
</evidence>
<dbReference type="RefSeq" id="YP_009837457.1">
    <property type="nucleotide sequence ID" value="NC_048700.1"/>
</dbReference>
<accession>A0A2P1CCG6</accession>
<dbReference type="EMBL" id="MG922974">
    <property type="protein sequence ID" value="AVJ48927.1"/>
    <property type="molecule type" value="Genomic_DNA"/>
</dbReference>
<protein>
    <submittedName>
        <fullName evidence="1">Antirepressor protein</fullName>
    </submittedName>
</protein>
<keyword evidence="2" id="KW-1185">Reference proteome</keyword>
<dbReference type="Proteomes" id="UP000241488">
    <property type="component" value="Segment"/>
</dbReference>
<proteinExistence type="predicted"/>
<organism evidence="1 2">
    <name type="scientific">Klebsiella phage KP8</name>
    <dbReference type="NCBI Taxonomy" id="2099850"/>
    <lineage>
        <taxon>Viruses</taxon>
        <taxon>Duplodnaviria</taxon>
        <taxon>Heunggongvirae</taxon>
        <taxon>Uroviricota</taxon>
        <taxon>Caudoviricetes</taxon>
        <taxon>Schitoviridae</taxon>
        <taxon>Enquatrovirinae</taxon>
        <taxon>Kaypoctavirus</taxon>
        <taxon>Kaypoctavirus KP8</taxon>
    </lineage>
</organism>
<name>A0A2P1CCG6_9CAUD</name>